<feature type="compositionally biased region" description="Acidic residues" evidence="1">
    <location>
        <begin position="1"/>
        <end position="17"/>
    </location>
</feature>
<dbReference type="AlphaFoldDB" id="A0A392V621"/>
<proteinExistence type="predicted"/>
<protein>
    <submittedName>
        <fullName evidence="2">Uncharacterized protein</fullName>
    </submittedName>
</protein>
<reference evidence="2 3" key="1">
    <citation type="journal article" date="2018" name="Front. Plant Sci.">
        <title>Red Clover (Trifolium pratense) and Zigzag Clover (T. medium) - A Picture of Genomic Similarities and Differences.</title>
        <authorList>
            <person name="Dluhosova J."/>
            <person name="Istvanek J."/>
            <person name="Nedelnik J."/>
            <person name="Repkova J."/>
        </authorList>
    </citation>
    <scope>NUCLEOTIDE SEQUENCE [LARGE SCALE GENOMIC DNA]</scope>
    <source>
        <strain evidence="3">cv. 10/8</strain>
        <tissue evidence="2">Leaf</tissue>
    </source>
</reference>
<sequence length="50" mass="5404">ILISSDLDDDSGTDEDEVTSRARAPSESPCLICVEHPCCCPPQDDRLTVV</sequence>
<dbReference type="Proteomes" id="UP000265520">
    <property type="component" value="Unassembled WGS sequence"/>
</dbReference>
<evidence type="ECO:0000256" key="1">
    <source>
        <dbReference type="SAM" id="MobiDB-lite"/>
    </source>
</evidence>
<accession>A0A392V621</accession>
<dbReference type="EMBL" id="LXQA011039771">
    <property type="protein sequence ID" value="MCI82285.1"/>
    <property type="molecule type" value="Genomic_DNA"/>
</dbReference>
<keyword evidence="3" id="KW-1185">Reference proteome</keyword>
<feature type="region of interest" description="Disordered" evidence="1">
    <location>
        <begin position="1"/>
        <end position="22"/>
    </location>
</feature>
<feature type="non-terminal residue" evidence="2">
    <location>
        <position position="1"/>
    </location>
</feature>
<name>A0A392V621_9FABA</name>
<evidence type="ECO:0000313" key="3">
    <source>
        <dbReference type="Proteomes" id="UP000265520"/>
    </source>
</evidence>
<organism evidence="2 3">
    <name type="scientific">Trifolium medium</name>
    <dbReference type="NCBI Taxonomy" id="97028"/>
    <lineage>
        <taxon>Eukaryota</taxon>
        <taxon>Viridiplantae</taxon>
        <taxon>Streptophyta</taxon>
        <taxon>Embryophyta</taxon>
        <taxon>Tracheophyta</taxon>
        <taxon>Spermatophyta</taxon>
        <taxon>Magnoliopsida</taxon>
        <taxon>eudicotyledons</taxon>
        <taxon>Gunneridae</taxon>
        <taxon>Pentapetalae</taxon>
        <taxon>rosids</taxon>
        <taxon>fabids</taxon>
        <taxon>Fabales</taxon>
        <taxon>Fabaceae</taxon>
        <taxon>Papilionoideae</taxon>
        <taxon>50 kb inversion clade</taxon>
        <taxon>NPAAA clade</taxon>
        <taxon>Hologalegina</taxon>
        <taxon>IRL clade</taxon>
        <taxon>Trifolieae</taxon>
        <taxon>Trifolium</taxon>
    </lineage>
</organism>
<comment type="caution">
    <text evidence="2">The sequence shown here is derived from an EMBL/GenBank/DDBJ whole genome shotgun (WGS) entry which is preliminary data.</text>
</comment>
<evidence type="ECO:0000313" key="2">
    <source>
        <dbReference type="EMBL" id="MCI82285.1"/>
    </source>
</evidence>